<name>A0A1N6ESQ3_9MICO</name>
<feature type="transmembrane region" description="Helical" evidence="6">
    <location>
        <begin position="6"/>
        <end position="29"/>
    </location>
</feature>
<dbReference type="Pfam" id="PF13396">
    <property type="entry name" value="PLDc_N"/>
    <property type="match status" value="1"/>
</dbReference>
<organism evidence="8 9">
    <name type="scientific">Agromyces cerinus subsp. cerinus</name>
    <dbReference type="NCBI Taxonomy" id="232089"/>
    <lineage>
        <taxon>Bacteria</taxon>
        <taxon>Bacillati</taxon>
        <taxon>Actinomycetota</taxon>
        <taxon>Actinomycetes</taxon>
        <taxon>Micrococcales</taxon>
        <taxon>Microbacteriaceae</taxon>
        <taxon>Agromyces</taxon>
    </lineage>
</organism>
<keyword evidence="3 6" id="KW-0812">Transmembrane</keyword>
<comment type="subcellular location">
    <subcellularLocation>
        <location evidence="1">Cell membrane</location>
        <topology evidence="1">Multi-pass membrane protein</topology>
    </subcellularLocation>
</comment>
<dbReference type="GO" id="GO:0005886">
    <property type="term" value="C:plasma membrane"/>
    <property type="evidence" value="ECO:0007669"/>
    <property type="project" value="UniProtKB-SubCell"/>
</dbReference>
<proteinExistence type="predicted"/>
<evidence type="ECO:0000259" key="7">
    <source>
        <dbReference type="Pfam" id="PF13396"/>
    </source>
</evidence>
<evidence type="ECO:0000313" key="9">
    <source>
        <dbReference type="Proteomes" id="UP000184699"/>
    </source>
</evidence>
<keyword evidence="4 6" id="KW-1133">Transmembrane helix</keyword>
<evidence type="ECO:0000256" key="6">
    <source>
        <dbReference type="SAM" id="Phobius"/>
    </source>
</evidence>
<gene>
    <name evidence="8" type="ORF">SAMN05443544_1428</name>
</gene>
<keyword evidence="5 6" id="KW-0472">Membrane</keyword>
<reference evidence="9" key="1">
    <citation type="submission" date="2016-11" db="EMBL/GenBank/DDBJ databases">
        <authorList>
            <person name="Varghese N."/>
            <person name="Submissions S."/>
        </authorList>
    </citation>
    <scope>NUCLEOTIDE SEQUENCE [LARGE SCALE GENOMIC DNA]</scope>
    <source>
        <strain evidence="9">DSM 8595</strain>
    </source>
</reference>
<accession>A0A1N6ESQ3</accession>
<dbReference type="Proteomes" id="UP000184699">
    <property type="component" value="Unassembled WGS sequence"/>
</dbReference>
<dbReference type="STRING" id="232089.SAMN05443544_1428"/>
<feature type="domain" description="Cardiolipin synthase N-terminal" evidence="7">
    <location>
        <begin position="20"/>
        <end position="63"/>
    </location>
</feature>
<dbReference type="AlphaFoldDB" id="A0A1N6ESQ3"/>
<sequence>MDGIFGWNLLAIIVGVGYLALIFWVVSRILRSDELNELERWVWVIAVICFPLVGSIVWFAAGPHPFGIRITRDLR</sequence>
<evidence type="ECO:0000313" key="8">
    <source>
        <dbReference type="EMBL" id="SIN86055.1"/>
    </source>
</evidence>
<protein>
    <submittedName>
        <fullName evidence="8">Phospholipase_D-nuclease N-terminal</fullName>
    </submittedName>
</protein>
<dbReference type="InterPro" id="IPR027379">
    <property type="entry name" value="CLS_N"/>
</dbReference>
<keyword evidence="9" id="KW-1185">Reference proteome</keyword>
<dbReference type="EMBL" id="FSRJ01000002">
    <property type="protein sequence ID" value="SIN86055.1"/>
    <property type="molecule type" value="Genomic_DNA"/>
</dbReference>
<dbReference type="OrthoDB" id="5125212at2"/>
<keyword evidence="2" id="KW-1003">Cell membrane</keyword>
<evidence type="ECO:0000256" key="2">
    <source>
        <dbReference type="ARBA" id="ARBA00022475"/>
    </source>
</evidence>
<evidence type="ECO:0000256" key="3">
    <source>
        <dbReference type="ARBA" id="ARBA00022692"/>
    </source>
</evidence>
<dbReference type="RefSeq" id="WP_074259675.1">
    <property type="nucleotide sequence ID" value="NZ_FSRJ01000002.1"/>
</dbReference>
<feature type="transmembrane region" description="Helical" evidence="6">
    <location>
        <begin position="41"/>
        <end position="61"/>
    </location>
</feature>
<evidence type="ECO:0000256" key="4">
    <source>
        <dbReference type="ARBA" id="ARBA00022989"/>
    </source>
</evidence>
<evidence type="ECO:0000256" key="1">
    <source>
        <dbReference type="ARBA" id="ARBA00004651"/>
    </source>
</evidence>
<evidence type="ECO:0000256" key="5">
    <source>
        <dbReference type="ARBA" id="ARBA00023136"/>
    </source>
</evidence>